<dbReference type="Proteomes" id="UP001454036">
    <property type="component" value="Unassembled WGS sequence"/>
</dbReference>
<evidence type="ECO:0000313" key="2">
    <source>
        <dbReference type="Proteomes" id="UP001454036"/>
    </source>
</evidence>
<sequence>MRECLEFTDKLRDQALYRMQSKKKKQDKLKPKWEGPFKIRRIIGSGTYELEELSGRAIKHTWHGIYLTEYYT</sequence>
<organism evidence="1 2">
    <name type="scientific">Lithospermum erythrorhizon</name>
    <name type="common">Purple gromwell</name>
    <name type="synonym">Lithospermum officinale var. erythrorhizon</name>
    <dbReference type="NCBI Taxonomy" id="34254"/>
    <lineage>
        <taxon>Eukaryota</taxon>
        <taxon>Viridiplantae</taxon>
        <taxon>Streptophyta</taxon>
        <taxon>Embryophyta</taxon>
        <taxon>Tracheophyta</taxon>
        <taxon>Spermatophyta</taxon>
        <taxon>Magnoliopsida</taxon>
        <taxon>eudicotyledons</taxon>
        <taxon>Gunneridae</taxon>
        <taxon>Pentapetalae</taxon>
        <taxon>asterids</taxon>
        <taxon>lamiids</taxon>
        <taxon>Boraginales</taxon>
        <taxon>Boraginaceae</taxon>
        <taxon>Boraginoideae</taxon>
        <taxon>Lithospermeae</taxon>
        <taxon>Lithospermum</taxon>
    </lineage>
</organism>
<name>A0AAV3QEW1_LITER</name>
<accession>A0AAV3QEW1</accession>
<protein>
    <recommendedName>
        <fullName evidence="3">Reverse transcriptase</fullName>
    </recommendedName>
</protein>
<keyword evidence="2" id="KW-1185">Reference proteome</keyword>
<dbReference type="AlphaFoldDB" id="A0AAV3QEW1"/>
<proteinExistence type="predicted"/>
<evidence type="ECO:0008006" key="3">
    <source>
        <dbReference type="Google" id="ProtNLM"/>
    </source>
</evidence>
<reference evidence="1 2" key="1">
    <citation type="submission" date="2024-01" db="EMBL/GenBank/DDBJ databases">
        <title>The complete chloroplast genome sequence of Lithospermum erythrorhizon: insights into the phylogenetic relationship among Boraginaceae species and the maternal lineages of purple gromwells.</title>
        <authorList>
            <person name="Okada T."/>
            <person name="Watanabe K."/>
        </authorList>
    </citation>
    <scope>NUCLEOTIDE SEQUENCE [LARGE SCALE GENOMIC DNA]</scope>
</reference>
<gene>
    <name evidence="1" type="ORF">LIER_39446</name>
</gene>
<dbReference type="EMBL" id="BAABME010021181">
    <property type="protein sequence ID" value="GAA0162622.1"/>
    <property type="molecule type" value="Genomic_DNA"/>
</dbReference>
<evidence type="ECO:0000313" key="1">
    <source>
        <dbReference type="EMBL" id="GAA0162622.1"/>
    </source>
</evidence>
<comment type="caution">
    <text evidence="1">The sequence shown here is derived from an EMBL/GenBank/DDBJ whole genome shotgun (WGS) entry which is preliminary data.</text>
</comment>